<comment type="function">
    <text evidence="11">Catalyzes the condensation of acetyl-CoA with acetoacetyl-CoA to form HMG-CoA.</text>
</comment>
<proteinExistence type="inferred from homology"/>
<evidence type="ECO:0000256" key="5">
    <source>
        <dbReference type="ARBA" id="ARBA00022955"/>
    </source>
</evidence>
<evidence type="ECO:0000256" key="7">
    <source>
        <dbReference type="ARBA" id="ARBA00049887"/>
    </source>
</evidence>
<dbReference type="InterPro" id="IPR013746">
    <property type="entry name" value="HMG_CoA_synt_C_dom"/>
</dbReference>
<evidence type="ECO:0000256" key="9">
    <source>
        <dbReference type="PIRSR" id="PIRSR610122-1"/>
    </source>
</evidence>
<dbReference type="UniPathway" id="UPA00058">
    <property type="reaction ID" value="UER00102"/>
</dbReference>
<feature type="binding site" evidence="10">
    <location>
        <position position="223"/>
    </location>
    <ligand>
        <name>CoA</name>
        <dbReference type="ChEBI" id="CHEBI:57287"/>
    </ligand>
</feature>
<keyword evidence="11" id="KW-1207">Sterol metabolism</keyword>
<evidence type="ECO:0000256" key="4">
    <source>
        <dbReference type="ARBA" id="ARBA00022679"/>
    </source>
</evidence>
<evidence type="ECO:0000256" key="11">
    <source>
        <dbReference type="RuleBase" id="RU364071"/>
    </source>
</evidence>
<evidence type="ECO:0000256" key="1">
    <source>
        <dbReference type="ARBA" id="ARBA00005218"/>
    </source>
</evidence>
<dbReference type="PANTHER" id="PTHR43323">
    <property type="entry name" value="3-HYDROXY-3-METHYLGLUTARYL COENZYME A SYNTHASE"/>
    <property type="match status" value="1"/>
</dbReference>
<keyword evidence="6 11" id="KW-0756">Sterol biosynthesis</keyword>
<keyword evidence="4 11" id="KW-0808">Transferase</keyword>
<dbReference type="EC" id="2.3.3.10" evidence="3 11"/>
<feature type="active site" description="Proton donor/acceptor" evidence="9">
    <location>
        <position position="96"/>
    </location>
</feature>
<feature type="active site" description="Proton donor/acceptor" evidence="9">
    <location>
        <position position="261"/>
    </location>
</feature>
<dbReference type="Proteomes" id="UP000038045">
    <property type="component" value="Unplaced"/>
</dbReference>
<protein>
    <recommendedName>
        <fullName evidence="3 11">Hydroxymethylglutaryl-CoA synthase</fullName>
        <shortName evidence="11">HMG-CoA synthase</shortName>
        <ecNumber evidence="3 11">2.3.3.10</ecNumber>
    </recommendedName>
    <alternativeName>
        <fullName evidence="11">3-hydroxy-3-methylglutaryl coenzyme A synthase</fullName>
    </alternativeName>
</protein>
<dbReference type="STRING" id="131310.A0A0N4Z3N6"/>
<dbReference type="Gene3D" id="3.40.47.10">
    <property type="match status" value="1"/>
</dbReference>
<dbReference type="Pfam" id="PF01154">
    <property type="entry name" value="HMG_CoA_synt_N"/>
    <property type="match status" value="1"/>
</dbReference>
<dbReference type="GO" id="GO:0010142">
    <property type="term" value="P:farnesyl diphosphate biosynthetic process, mevalonate pathway"/>
    <property type="evidence" value="ECO:0007669"/>
    <property type="project" value="InterPro"/>
</dbReference>
<keyword evidence="5 11" id="KW-0752">Steroid biosynthesis</keyword>
<dbReference type="FunFam" id="3.40.47.10:FF:000008">
    <property type="entry name" value="3-hydroxy-3-methylglutaryl coenzyme A synthase"/>
    <property type="match status" value="1"/>
</dbReference>
<dbReference type="InterPro" id="IPR010122">
    <property type="entry name" value="HMG_CoA_synthase_euk"/>
</dbReference>
<keyword evidence="14" id="KW-1185">Reference proteome</keyword>
<evidence type="ECO:0000259" key="12">
    <source>
        <dbReference type="Pfam" id="PF01154"/>
    </source>
</evidence>
<feature type="domain" description="Hydroxymethylglutaryl-coenzyme A synthase N-terminal" evidence="12">
    <location>
        <begin position="15"/>
        <end position="186"/>
    </location>
</feature>
<comment type="function">
    <text evidence="8">This enzyme condenses acetyl-CoA with acetoacetyl-CoA to form HMG-CoA, which is the substrate for HMG-CoA reductase.</text>
</comment>
<sequence>MSRYLDSMRKEISQPIDVGIHALELYFPKNYVDQSKLEEFDKVSPGKYTIGLGQLQMGFFCDHEDINSICLTVLNNLLEKNQIDKSSIGYLAVGTETLVDKSKSVKTVLMNLFEENHDIEGVDIKNACYGGTQAIYSAIDWVYSNWESEKRYALAVMGDVAIYAPGPARCTGGAGAFAVLIGPGAPFVFERGLRGSYMNDLYDFYKPIGGMTTDFPIVDGSLSLNSYLIAAEECYKAYCIKSKRLYNRDVSLNSFDSIMFHSPFTKLVQKTVGKLSYLDFLSNKGDYLLEGGNFNEYQSSGSDELNNNKNFINTCVKISSKIWEKKTKPNTIFNARIGNMYTSSLYSQLVARISRLSGNSEDKNIQPFLLFSYGSGCASTMFSIRLNITNSNKESFDHVLNASIDAIKRLEERVETSPEYYTEKLLEREALTLGGIPYTPTSLGNEEKDNLFPGTYYLKHVDSLYKREYDRY</sequence>
<dbReference type="InterPro" id="IPR000590">
    <property type="entry name" value="HMG_CoA_synt_AS"/>
</dbReference>
<dbReference type="InterPro" id="IPR013528">
    <property type="entry name" value="HMG_CoA_synth_N"/>
</dbReference>
<dbReference type="NCBIfam" id="TIGR01833">
    <property type="entry name" value="HMG-CoA-S_euk"/>
    <property type="match status" value="1"/>
</dbReference>
<accession>A0A0N4Z3N6</accession>
<comment type="pathway">
    <text evidence="1 11">Metabolic intermediate biosynthesis; (R)-mevalonate biosynthesis; (R)-mevalonate from acetyl-CoA: step 2/3.</text>
</comment>
<evidence type="ECO:0000256" key="8">
    <source>
        <dbReference type="ARBA" id="ARBA00056639"/>
    </source>
</evidence>
<organism evidence="14 15">
    <name type="scientific">Parastrongyloides trichosuri</name>
    <name type="common">Possum-specific nematode worm</name>
    <dbReference type="NCBI Taxonomy" id="131310"/>
    <lineage>
        <taxon>Eukaryota</taxon>
        <taxon>Metazoa</taxon>
        <taxon>Ecdysozoa</taxon>
        <taxon>Nematoda</taxon>
        <taxon>Chromadorea</taxon>
        <taxon>Rhabditida</taxon>
        <taxon>Tylenchina</taxon>
        <taxon>Panagrolaimomorpha</taxon>
        <taxon>Strongyloidoidea</taxon>
        <taxon>Strongyloididae</taxon>
        <taxon>Parastrongyloides</taxon>
    </lineage>
</organism>
<dbReference type="CDD" id="cd00827">
    <property type="entry name" value="init_cond_enzymes"/>
    <property type="match status" value="1"/>
</dbReference>
<dbReference type="PROSITE" id="PS01226">
    <property type="entry name" value="HMG_COA_SYNTHASE"/>
    <property type="match status" value="1"/>
</dbReference>
<feature type="domain" description="Hydroxymethylglutaryl-coenzyme A synthase C-terminal" evidence="13">
    <location>
        <begin position="188"/>
        <end position="471"/>
    </location>
</feature>
<feature type="active site" description="Acyl-thioester intermediate" evidence="9">
    <location>
        <position position="128"/>
    </location>
</feature>
<dbReference type="GO" id="GO:0006084">
    <property type="term" value="P:acetyl-CoA metabolic process"/>
    <property type="evidence" value="ECO:0007669"/>
    <property type="project" value="InterPro"/>
</dbReference>
<dbReference type="WBParaSite" id="PTRK_0000152900.1">
    <property type="protein sequence ID" value="PTRK_0000152900.1"/>
    <property type="gene ID" value="PTRK_0000152900"/>
</dbReference>
<comment type="catalytic activity">
    <reaction evidence="7">
        <text>acetoacetyl-CoA + acetyl-CoA + H2O = (3S)-3-hydroxy-3-methylglutaryl-CoA + CoA + H(+)</text>
        <dbReference type="Rhea" id="RHEA:10188"/>
        <dbReference type="ChEBI" id="CHEBI:15377"/>
        <dbReference type="ChEBI" id="CHEBI:15378"/>
        <dbReference type="ChEBI" id="CHEBI:43074"/>
        <dbReference type="ChEBI" id="CHEBI:57286"/>
        <dbReference type="ChEBI" id="CHEBI:57287"/>
        <dbReference type="ChEBI" id="CHEBI:57288"/>
        <dbReference type="EC" id="2.3.3.10"/>
    </reaction>
    <physiologicalReaction direction="left-to-right" evidence="7">
        <dbReference type="Rhea" id="RHEA:10189"/>
    </physiologicalReaction>
</comment>
<evidence type="ECO:0000313" key="14">
    <source>
        <dbReference type="Proteomes" id="UP000038045"/>
    </source>
</evidence>
<evidence type="ECO:0000256" key="6">
    <source>
        <dbReference type="ARBA" id="ARBA00023011"/>
    </source>
</evidence>
<evidence type="ECO:0000256" key="2">
    <source>
        <dbReference type="ARBA" id="ARBA00007061"/>
    </source>
</evidence>
<dbReference type="AlphaFoldDB" id="A0A0N4Z3N6"/>
<dbReference type="SUPFAM" id="SSF53901">
    <property type="entry name" value="Thiolase-like"/>
    <property type="match status" value="2"/>
</dbReference>
<comment type="similarity">
    <text evidence="2 11">Belongs to the thiolase-like superfamily. HMG-CoA synthase family.</text>
</comment>
<evidence type="ECO:0000256" key="3">
    <source>
        <dbReference type="ARBA" id="ARBA00012978"/>
    </source>
</evidence>
<dbReference type="GO" id="GO:0016126">
    <property type="term" value="P:sterol biosynthetic process"/>
    <property type="evidence" value="ECO:0007669"/>
    <property type="project" value="UniProtKB-KW"/>
</dbReference>
<dbReference type="PANTHER" id="PTHR43323:SF2">
    <property type="entry name" value="HYDROXYMETHYLGLUTARYL-COA SYNTHASE"/>
    <property type="match status" value="1"/>
</dbReference>
<dbReference type="GO" id="GO:0004421">
    <property type="term" value="F:hydroxymethylglutaryl-CoA synthase activity"/>
    <property type="evidence" value="ECO:0007669"/>
    <property type="project" value="UniProtKB-EC"/>
</dbReference>
<keyword evidence="11" id="KW-0444">Lipid biosynthesis</keyword>
<name>A0A0N4Z3N6_PARTI</name>
<evidence type="ECO:0000259" key="13">
    <source>
        <dbReference type="Pfam" id="PF08540"/>
    </source>
</evidence>
<feature type="binding site" evidence="10">
    <location>
        <position position="266"/>
    </location>
    <ligand>
        <name>CoA</name>
        <dbReference type="ChEBI" id="CHEBI:57287"/>
    </ligand>
</feature>
<evidence type="ECO:0000256" key="10">
    <source>
        <dbReference type="PIRSR" id="PIRSR610122-2"/>
    </source>
</evidence>
<dbReference type="Pfam" id="PF08540">
    <property type="entry name" value="HMG_CoA_synt_C"/>
    <property type="match status" value="1"/>
</dbReference>
<reference evidence="15" key="1">
    <citation type="submission" date="2017-02" db="UniProtKB">
        <authorList>
            <consortium name="WormBaseParasite"/>
        </authorList>
    </citation>
    <scope>IDENTIFICATION</scope>
</reference>
<keyword evidence="11" id="KW-0753">Steroid metabolism</keyword>
<evidence type="ECO:0000313" key="15">
    <source>
        <dbReference type="WBParaSite" id="PTRK_0000152900.1"/>
    </source>
</evidence>
<keyword evidence="11" id="KW-0443">Lipid metabolism</keyword>
<dbReference type="InterPro" id="IPR016039">
    <property type="entry name" value="Thiolase-like"/>
</dbReference>
<feature type="binding site" evidence="10">
    <location>
        <position position="270"/>
    </location>
    <ligand>
        <name>CoA</name>
        <dbReference type="ChEBI" id="CHEBI:57287"/>
    </ligand>
</feature>